<reference evidence="15" key="1">
    <citation type="submission" date="2017-11" db="EMBL/GenBank/DDBJ databases">
        <title>The sensing device of the deep-sea amphipod.</title>
        <authorList>
            <person name="Kobayashi H."/>
            <person name="Nagahama T."/>
            <person name="Arai W."/>
            <person name="Sasagawa Y."/>
            <person name="Umeda M."/>
            <person name="Hayashi T."/>
            <person name="Nikaido I."/>
            <person name="Watanabe H."/>
            <person name="Oguri K."/>
            <person name="Kitazato H."/>
            <person name="Fujioka K."/>
            <person name="Kido Y."/>
            <person name="Takami H."/>
        </authorList>
    </citation>
    <scope>NUCLEOTIDE SEQUENCE</scope>
    <source>
        <tissue evidence="15">Whole body</tissue>
    </source>
</reference>
<evidence type="ECO:0000256" key="8">
    <source>
        <dbReference type="ARBA" id="ARBA00023069"/>
    </source>
</evidence>
<name>A0A6A7G7D2_9CRUS</name>
<dbReference type="Gene3D" id="3.80.10.10">
    <property type="entry name" value="Ribonuclease Inhibitor"/>
    <property type="match status" value="2"/>
</dbReference>
<evidence type="ECO:0000256" key="12">
    <source>
        <dbReference type="ARBA" id="ARBA00038378"/>
    </source>
</evidence>
<keyword evidence="3" id="KW-0963">Cytoplasm</keyword>
<dbReference type="InterPro" id="IPR001611">
    <property type="entry name" value="Leu-rich_rpt"/>
</dbReference>
<sequence length="540" mass="62923">MTTLQPVQRISDGDIFGNDSFRSSIEPNLTKTVIDEDVILEAIKDQIASELDPIPQDQTVEEESEEIIDLHSIDVLALSFRNIYKIDNLKGFENLIKLQLDNNVISTIDNLDHLVKLEWLDLSFNSITEIEGLDNLVNLKDLSLVNNQIEMITGLDSLVQLNILSLSNNNISDIDDVRTLRQFENLRCLNLKGNPVCECDDFRKTVLAFLKGLRYLDYQRLEKEDIEKAKEDKQTELLELEDQEKQFESLAAERKASMETNRQFEEANLKGINTLFSDMMKEDSELQKLQRLPGFDEIERDYQVKIEEQTESFINSMLERHREKLTEQQAYDEALTKMKFANEAKCKEVIVEFQRFSKRSLAEYETSKSLGKPNRFILQEIQEKLQQMSDRIMDLEMLMVDQVNHAVSEFENRIKKIKGENLDNSNTFFRSIEDYENYYQTSLNEMVQMIMERSSAGLMNDAEPELLALLVDKDTLQNAIVTSHDNHLGKILKLEETITEAENEMDDNMVGRVREDEYHRNRFRVAEIFDRVEKHSILLK</sequence>
<proteinExistence type="evidence at transcript level"/>
<protein>
    <recommendedName>
        <fullName evidence="11">Dynein axonemal assembly factor 1 homolog</fullName>
    </recommendedName>
    <alternativeName>
        <fullName evidence="13">Dynein regulatory complex subunit 3</fullName>
    </alternativeName>
</protein>
<comment type="function">
    <text evidence="1">Cilium-specific protein required for cilia structures.</text>
</comment>
<evidence type="ECO:0000256" key="7">
    <source>
        <dbReference type="ARBA" id="ARBA00023054"/>
    </source>
</evidence>
<evidence type="ECO:0000256" key="10">
    <source>
        <dbReference type="ARBA" id="ARBA00023273"/>
    </source>
</evidence>
<dbReference type="PANTHER" id="PTHR45973">
    <property type="entry name" value="PROTEIN PHOSPHATASE 1 REGULATORY SUBUNIT SDS22-RELATED"/>
    <property type="match status" value="1"/>
</dbReference>
<comment type="similarity">
    <text evidence="12">Belongs to the DRC3 family.</text>
</comment>
<keyword evidence="9" id="KW-0206">Cytoskeleton</keyword>
<dbReference type="PANTHER" id="PTHR45973:SF12">
    <property type="entry name" value="DYNEIN REGULATORY COMPLEX SUBUNIT 3"/>
    <property type="match status" value="1"/>
</dbReference>
<evidence type="ECO:0000256" key="9">
    <source>
        <dbReference type="ARBA" id="ARBA00023212"/>
    </source>
</evidence>
<feature type="coiled-coil region" evidence="14">
    <location>
        <begin position="378"/>
        <end position="420"/>
    </location>
</feature>
<evidence type="ECO:0000256" key="5">
    <source>
        <dbReference type="ARBA" id="ARBA00022737"/>
    </source>
</evidence>
<dbReference type="InterPro" id="IPR050576">
    <property type="entry name" value="Cilia_flagella_integrity"/>
</dbReference>
<evidence type="ECO:0000256" key="3">
    <source>
        <dbReference type="ARBA" id="ARBA00022490"/>
    </source>
</evidence>
<evidence type="ECO:0000256" key="6">
    <source>
        <dbReference type="ARBA" id="ARBA00022846"/>
    </source>
</evidence>
<dbReference type="SMART" id="SM00365">
    <property type="entry name" value="LRR_SD22"/>
    <property type="match status" value="4"/>
</dbReference>
<dbReference type="Pfam" id="PF14580">
    <property type="entry name" value="LRR_9"/>
    <property type="match status" value="1"/>
</dbReference>
<dbReference type="InterPro" id="IPR032675">
    <property type="entry name" value="LRR_dom_sf"/>
</dbReference>
<keyword evidence="8" id="KW-0969">Cilium</keyword>
<evidence type="ECO:0000256" key="2">
    <source>
        <dbReference type="ARBA" id="ARBA00004611"/>
    </source>
</evidence>
<evidence type="ECO:0000256" key="11">
    <source>
        <dbReference type="ARBA" id="ARBA00024433"/>
    </source>
</evidence>
<evidence type="ECO:0000256" key="13">
    <source>
        <dbReference type="ARBA" id="ARBA00040950"/>
    </source>
</evidence>
<dbReference type="PROSITE" id="PS51450">
    <property type="entry name" value="LRR"/>
    <property type="match status" value="4"/>
</dbReference>
<dbReference type="SUPFAM" id="SSF52075">
    <property type="entry name" value="Outer arm dynein light chain 1"/>
    <property type="match status" value="1"/>
</dbReference>
<dbReference type="InterPro" id="IPR003591">
    <property type="entry name" value="Leu-rich_rpt_typical-subtyp"/>
</dbReference>
<keyword evidence="10" id="KW-0966">Cell projection</keyword>
<accession>A0A6A7G7D2</accession>
<feature type="coiled-coil region" evidence="14">
    <location>
        <begin position="223"/>
        <end position="260"/>
    </location>
</feature>
<organism evidence="15">
    <name type="scientific">Hirondellea gigas</name>
    <dbReference type="NCBI Taxonomy" id="1518452"/>
    <lineage>
        <taxon>Eukaryota</taxon>
        <taxon>Metazoa</taxon>
        <taxon>Ecdysozoa</taxon>
        <taxon>Arthropoda</taxon>
        <taxon>Crustacea</taxon>
        <taxon>Multicrustacea</taxon>
        <taxon>Malacostraca</taxon>
        <taxon>Eumalacostraca</taxon>
        <taxon>Peracarida</taxon>
        <taxon>Amphipoda</taxon>
        <taxon>Amphilochidea</taxon>
        <taxon>Lysianassida</taxon>
        <taxon>Lysianassidira</taxon>
        <taxon>Lysianassoidea</taxon>
        <taxon>Lysianassidae</taxon>
        <taxon>Hirondellea</taxon>
    </lineage>
</organism>
<evidence type="ECO:0000313" key="15">
    <source>
        <dbReference type="EMBL" id="LAC27077.1"/>
    </source>
</evidence>
<dbReference type="SMART" id="SM00369">
    <property type="entry name" value="LRR_TYP"/>
    <property type="match status" value="3"/>
</dbReference>
<evidence type="ECO:0000256" key="14">
    <source>
        <dbReference type="SAM" id="Coils"/>
    </source>
</evidence>
<dbReference type="GO" id="GO:0005929">
    <property type="term" value="C:cilium"/>
    <property type="evidence" value="ECO:0007669"/>
    <property type="project" value="TreeGrafter"/>
</dbReference>
<evidence type="ECO:0000256" key="4">
    <source>
        <dbReference type="ARBA" id="ARBA00022614"/>
    </source>
</evidence>
<comment type="subcellular location">
    <subcellularLocation>
        <location evidence="2">Cytoplasm</location>
        <location evidence="2">Cytoskeleton</location>
        <location evidence="2">Flagellum axoneme</location>
    </subcellularLocation>
</comment>
<keyword evidence="7 14" id="KW-0175">Coiled coil</keyword>
<evidence type="ECO:0000256" key="1">
    <source>
        <dbReference type="ARBA" id="ARBA00003843"/>
    </source>
</evidence>
<dbReference type="EMBL" id="IACT01007965">
    <property type="protein sequence ID" value="LAC27077.1"/>
    <property type="molecule type" value="mRNA"/>
</dbReference>
<keyword evidence="5" id="KW-0677">Repeat</keyword>
<dbReference type="AlphaFoldDB" id="A0A6A7G7D2"/>
<keyword evidence="6" id="KW-0282">Flagellum</keyword>
<keyword evidence="4" id="KW-0433">Leucine-rich repeat</keyword>